<keyword evidence="1" id="KW-0238">DNA-binding</keyword>
<evidence type="ECO:0000313" key="3">
    <source>
        <dbReference type="Proteomes" id="UP001340816"/>
    </source>
</evidence>
<reference evidence="2 3" key="1">
    <citation type="submission" date="2022-10" db="EMBL/GenBank/DDBJ databases">
        <title>The complete genomes of actinobacterial strains from the NBC collection.</title>
        <authorList>
            <person name="Joergensen T.S."/>
            <person name="Alvarez Arevalo M."/>
            <person name="Sterndorff E.B."/>
            <person name="Faurdal D."/>
            <person name="Vuksanovic O."/>
            <person name="Mourched A.-S."/>
            <person name="Charusanti P."/>
            <person name="Shaw S."/>
            <person name="Blin K."/>
            <person name="Weber T."/>
        </authorList>
    </citation>
    <scope>NUCLEOTIDE SEQUENCE [LARGE SCALE GENOMIC DNA]</scope>
    <source>
        <strain evidence="2 3">NBC 01752</strain>
    </source>
</reference>
<evidence type="ECO:0008006" key="4">
    <source>
        <dbReference type="Google" id="ProtNLM"/>
    </source>
</evidence>
<evidence type="ECO:0000256" key="1">
    <source>
        <dbReference type="ARBA" id="ARBA00023125"/>
    </source>
</evidence>
<name>A0ABZ1HVB2_STRPH</name>
<dbReference type="EMBL" id="CP109135">
    <property type="protein sequence ID" value="WSD21184.1"/>
    <property type="molecule type" value="Genomic_DNA"/>
</dbReference>
<accession>A0ABZ1HVB2</accession>
<protein>
    <recommendedName>
        <fullName evidence="4">Core-binding (CB) domain-containing protein</fullName>
    </recommendedName>
</protein>
<dbReference type="Proteomes" id="UP001340816">
    <property type="component" value="Chromosome"/>
</dbReference>
<dbReference type="RefSeq" id="WP_326762722.1">
    <property type="nucleotide sequence ID" value="NZ_CP109135.1"/>
</dbReference>
<proteinExistence type="predicted"/>
<dbReference type="Gene3D" id="1.10.150.130">
    <property type="match status" value="1"/>
</dbReference>
<dbReference type="InterPro" id="IPR010998">
    <property type="entry name" value="Integrase_recombinase_N"/>
</dbReference>
<dbReference type="SUPFAM" id="SSF47823">
    <property type="entry name" value="lambda integrase-like, N-terminal domain"/>
    <property type="match status" value="1"/>
</dbReference>
<gene>
    <name evidence="2" type="ORF">OHB35_52540</name>
</gene>
<keyword evidence="3" id="KW-1185">Reference proteome</keyword>
<organism evidence="2 3">
    <name type="scientific">Streptomyces phaeochromogenes</name>
    <dbReference type="NCBI Taxonomy" id="1923"/>
    <lineage>
        <taxon>Bacteria</taxon>
        <taxon>Bacillati</taxon>
        <taxon>Actinomycetota</taxon>
        <taxon>Actinomycetes</taxon>
        <taxon>Kitasatosporales</taxon>
        <taxon>Streptomycetaceae</taxon>
        <taxon>Streptomyces</taxon>
        <taxon>Streptomyces phaeochromogenes group</taxon>
    </lineage>
</organism>
<evidence type="ECO:0000313" key="2">
    <source>
        <dbReference type="EMBL" id="WSD21184.1"/>
    </source>
</evidence>
<sequence>MGRSFNTEKAYSIRTALLLTWCSARGLDWKQITLLDLARFLRWLVDEPLPPRSPRVAAPPRFRLEKSANQVMTGAFEFLRFCSRNEWVDAELVAQLTETKYLNWLPPGKDAGEDGQFRTVRTKILKMPEPVEEAVEYLTPEEADQLFGGCGGSPRESDMGVAWLSPGCLWGARRALTKRLREHTGGAMRYPVCPNSCPHRQLGHALWQRSDRPDRRRRQRESFAWLGGSWHGVHHFAR</sequence>